<dbReference type="RefSeq" id="WP_145060069.1">
    <property type="nucleotide sequence ID" value="NZ_CP036263.1"/>
</dbReference>
<dbReference type="Proteomes" id="UP000319852">
    <property type="component" value="Chromosome"/>
</dbReference>
<dbReference type="GO" id="GO:0006689">
    <property type="term" value="P:ganglioside catabolic process"/>
    <property type="evidence" value="ECO:0007669"/>
    <property type="project" value="TreeGrafter"/>
</dbReference>
<dbReference type="KEGG" id="amob:HG15A2_20980"/>
<feature type="domain" description="Sialidase" evidence="5">
    <location>
        <begin position="61"/>
        <end position="362"/>
    </location>
</feature>
<dbReference type="SUPFAM" id="SSF50939">
    <property type="entry name" value="Sialidases"/>
    <property type="match status" value="1"/>
</dbReference>
<evidence type="ECO:0000256" key="2">
    <source>
        <dbReference type="ARBA" id="ARBA00009348"/>
    </source>
</evidence>
<dbReference type="Pfam" id="PF13088">
    <property type="entry name" value="BNR_2"/>
    <property type="match status" value="1"/>
</dbReference>
<comment type="catalytic activity">
    <reaction evidence="1">
        <text>Hydrolysis of alpha-(2-&gt;3)-, alpha-(2-&gt;6)-, alpha-(2-&gt;8)- glycosidic linkages of terminal sialic acid residues in oligosaccharides, glycoproteins, glycolipids, colominic acid and synthetic substrates.</text>
        <dbReference type="EC" id="3.2.1.18"/>
    </reaction>
</comment>
<keyword evidence="6" id="KW-0378">Hydrolase</keyword>
<dbReference type="PANTHER" id="PTHR10628">
    <property type="entry name" value="SIALIDASE"/>
    <property type="match status" value="1"/>
</dbReference>
<keyword evidence="6" id="KW-0326">Glycosidase</keyword>
<feature type="signal peptide" evidence="4">
    <location>
        <begin position="1"/>
        <end position="19"/>
    </location>
</feature>
<dbReference type="Gene3D" id="2.120.10.10">
    <property type="match status" value="1"/>
</dbReference>
<comment type="similarity">
    <text evidence="2">Belongs to the glycosyl hydrolase 33 family.</text>
</comment>
<dbReference type="GO" id="GO:0009313">
    <property type="term" value="P:oligosaccharide catabolic process"/>
    <property type="evidence" value="ECO:0007669"/>
    <property type="project" value="TreeGrafter"/>
</dbReference>
<dbReference type="AlphaFoldDB" id="A0A517MV96"/>
<evidence type="ECO:0000313" key="7">
    <source>
        <dbReference type="Proteomes" id="UP000319852"/>
    </source>
</evidence>
<sequence length="508" mass="54838" precursor="true">MKKLFLNLAINTCWLPLLALQPGVCGLGQAYAAITEVNVYTSGTEGYNIFRIPTIVKAANGDLLAFAEARSGGDASSIDIVVKRSVDSGATWGGLNVVMDNADFEQYFPSGNIPEVTVGNQSPVVDLLDPVHPGRIWMPFTLENDRVFVTYSDDNGASWAPQAEITSTAKDPSWGWYATGPVHGIQLERGDNAGRLIIPSDHSLSGVASSGAHVLYSDDHGQSWQLGAVETGITASSNTSPNENVAVELVDGRVYFNARDRNSANPGTRSVTYSSDGGLTYDGRFKHETGITSPVVQNSALRFRAVDQGDDQNIILYSGPSHPSKRVDLTIRASLDESANWTQETIIHSGPAAYSDLVKLNQDQFGVLFEAGDSLYDEILFATVDYSDLNPSVWNGIQGDVNQSGALDAADLPYFVSVWNPAPGVTYEGQEVSYLHGDLNFNGHNDLEDVFLMRQALLAAGIPPRALGALLQVPEPSAGISLGIFLFSITASLSRRRGKERQDRERHN</sequence>
<dbReference type="PANTHER" id="PTHR10628:SF30">
    <property type="entry name" value="EXO-ALPHA-SIALIDASE"/>
    <property type="match status" value="1"/>
</dbReference>
<feature type="chain" id="PRO_5021953400" description="exo-alpha-sialidase" evidence="4">
    <location>
        <begin position="20"/>
        <end position="508"/>
    </location>
</feature>
<accession>A0A517MV96</accession>
<gene>
    <name evidence="6" type="primary">nedA_4</name>
    <name evidence="6" type="ORF">HG15A2_20980</name>
</gene>
<keyword evidence="7" id="KW-1185">Reference proteome</keyword>
<dbReference type="GO" id="GO:0004308">
    <property type="term" value="F:exo-alpha-sialidase activity"/>
    <property type="evidence" value="ECO:0007669"/>
    <property type="project" value="UniProtKB-EC"/>
</dbReference>
<keyword evidence="4" id="KW-0732">Signal</keyword>
<reference evidence="6 7" key="1">
    <citation type="submission" date="2019-02" db="EMBL/GenBank/DDBJ databases">
        <title>Deep-cultivation of Planctomycetes and their phenomic and genomic characterization uncovers novel biology.</title>
        <authorList>
            <person name="Wiegand S."/>
            <person name="Jogler M."/>
            <person name="Boedeker C."/>
            <person name="Pinto D."/>
            <person name="Vollmers J."/>
            <person name="Rivas-Marin E."/>
            <person name="Kohn T."/>
            <person name="Peeters S.H."/>
            <person name="Heuer A."/>
            <person name="Rast P."/>
            <person name="Oberbeckmann S."/>
            <person name="Bunk B."/>
            <person name="Jeske O."/>
            <person name="Meyerdierks A."/>
            <person name="Storesund J.E."/>
            <person name="Kallscheuer N."/>
            <person name="Luecker S."/>
            <person name="Lage O.M."/>
            <person name="Pohl T."/>
            <person name="Merkel B.J."/>
            <person name="Hornburger P."/>
            <person name="Mueller R.-W."/>
            <person name="Bruemmer F."/>
            <person name="Labrenz M."/>
            <person name="Spormann A.M."/>
            <person name="Op den Camp H."/>
            <person name="Overmann J."/>
            <person name="Amann R."/>
            <person name="Jetten M.S.M."/>
            <person name="Mascher T."/>
            <person name="Medema M.H."/>
            <person name="Devos D.P."/>
            <person name="Kaster A.-K."/>
            <person name="Ovreas L."/>
            <person name="Rohde M."/>
            <person name="Galperin M.Y."/>
            <person name="Jogler C."/>
        </authorList>
    </citation>
    <scope>NUCLEOTIDE SEQUENCE [LARGE SCALE GENOMIC DNA]</scope>
    <source>
        <strain evidence="6 7">HG15A2</strain>
    </source>
</reference>
<organism evidence="6 7">
    <name type="scientific">Adhaeretor mobilis</name>
    <dbReference type="NCBI Taxonomy" id="1930276"/>
    <lineage>
        <taxon>Bacteria</taxon>
        <taxon>Pseudomonadati</taxon>
        <taxon>Planctomycetota</taxon>
        <taxon>Planctomycetia</taxon>
        <taxon>Pirellulales</taxon>
        <taxon>Lacipirellulaceae</taxon>
        <taxon>Adhaeretor</taxon>
    </lineage>
</organism>
<dbReference type="EC" id="3.2.1.18" evidence="3"/>
<evidence type="ECO:0000313" key="6">
    <source>
        <dbReference type="EMBL" id="QDS98813.1"/>
    </source>
</evidence>
<dbReference type="GO" id="GO:0016020">
    <property type="term" value="C:membrane"/>
    <property type="evidence" value="ECO:0007669"/>
    <property type="project" value="TreeGrafter"/>
</dbReference>
<dbReference type="SUPFAM" id="SSF63446">
    <property type="entry name" value="Type I dockerin domain"/>
    <property type="match status" value="1"/>
</dbReference>
<evidence type="ECO:0000256" key="4">
    <source>
        <dbReference type="SAM" id="SignalP"/>
    </source>
</evidence>
<dbReference type="EMBL" id="CP036263">
    <property type="protein sequence ID" value="QDS98813.1"/>
    <property type="molecule type" value="Genomic_DNA"/>
</dbReference>
<dbReference type="InterPro" id="IPR026856">
    <property type="entry name" value="Sialidase_fam"/>
</dbReference>
<dbReference type="GO" id="GO:0005737">
    <property type="term" value="C:cytoplasm"/>
    <property type="evidence" value="ECO:0007669"/>
    <property type="project" value="TreeGrafter"/>
</dbReference>
<evidence type="ECO:0000256" key="1">
    <source>
        <dbReference type="ARBA" id="ARBA00000427"/>
    </source>
</evidence>
<evidence type="ECO:0000259" key="5">
    <source>
        <dbReference type="Pfam" id="PF13088"/>
    </source>
</evidence>
<dbReference type="CDD" id="cd15482">
    <property type="entry name" value="Sialidase_non-viral"/>
    <property type="match status" value="1"/>
</dbReference>
<dbReference type="InterPro" id="IPR011040">
    <property type="entry name" value="Sialidase"/>
</dbReference>
<evidence type="ECO:0000256" key="3">
    <source>
        <dbReference type="ARBA" id="ARBA00012733"/>
    </source>
</evidence>
<dbReference type="InterPro" id="IPR036439">
    <property type="entry name" value="Dockerin_dom_sf"/>
</dbReference>
<name>A0A517MV96_9BACT</name>
<dbReference type="OrthoDB" id="7294637at2"/>
<proteinExistence type="inferred from homology"/>
<dbReference type="GO" id="GO:0000272">
    <property type="term" value="P:polysaccharide catabolic process"/>
    <property type="evidence" value="ECO:0007669"/>
    <property type="project" value="InterPro"/>
</dbReference>
<protein>
    <recommendedName>
        <fullName evidence="3">exo-alpha-sialidase</fullName>
        <ecNumber evidence="3">3.2.1.18</ecNumber>
    </recommendedName>
</protein>
<dbReference type="InterPro" id="IPR036278">
    <property type="entry name" value="Sialidase_sf"/>
</dbReference>